<dbReference type="EMBL" id="JBHLVN010000033">
    <property type="protein sequence ID" value="MFC0297341.1"/>
    <property type="molecule type" value="Genomic_DNA"/>
</dbReference>
<name>A0ABV6GT01_9BACL</name>
<feature type="domain" description="FlgD/Vpr Ig-like" evidence="1">
    <location>
        <begin position="16"/>
        <end position="68"/>
    </location>
</feature>
<comment type="caution">
    <text evidence="2">The sequence shown here is derived from an EMBL/GenBank/DDBJ whole genome shotgun (WGS) entry which is preliminary data.</text>
</comment>
<dbReference type="Gene3D" id="2.60.40.4070">
    <property type="match status" value="5"/>
</dbReference>
<reference evidence="2 3" key="1">
    <citation type="submission" date="2024-09" db="EMBL/GenBank/DDBJ databases">
        <authorList>
            <person name="Sun Q."/>
            <person name="Mori K."/>
        </authorList>
    </citation>
    <scope>NUCLEOTIDE SEQUENCE [LARGE SCALE GENOMIC DNA]</scope>
    <source>
        <strain evidence="2 3">CCM 7224</strain>
    </source>
</reference>
<keyword evidence="3" id="KW-1185">Reference proteome</keyword>
<dbReference type="Proteomes" id="UP001589785">
    <property type="component" value="Unassembled WGS sequence"/>
</dbReference>
<protein>
    <submittedName>
        <fullName evidence="2">FlgD immunoglobulin-like domain containing protein</fullName>
    </submittedName>
</protein>
<evidence type="ECO:0000259" key="1">
    <source>
        <dbReference type="Pfam" id="PF13860"/>
    </source>
</evidence>
<gene>
    <name evidence="2" type="ORF">ACFFHQ_07805</name>
</gene>
<accession>A0ABV6GT01</accession>
<organism evidence="2 3">
    <name type="scientific">Geobacillus jurassicus</name>
    <dbReference type="NCBI Taxonomy" id="235932"/>
    <lineage>
        <taxon>Bacteria</taxon>
        <taxon>Bacillati</taxon>
        <taxon>Bacillota</taxon>
        <taxon>Bacilli</taxon>
        <taxon>Bacillales</taxon>
        <taxon>Anoxybacillaceae</taxon>
        <taxon>Geobacillus</taxon>
    </lineage>
</organism>
<sequence length="607" mass="68105">MSFSLSAYKKGLMITAYVKDNKGYVVRTIVKNKAWGSNQISISWDGKRDNGVFVEDGMYTVAVQVSNGRESITKTKQIKVIDNVIPSIELSASTVSFSPKAKGKVSIPFTLNKKAKVTAQLYDSKNKLVKTILNNQWFSGGKSTLVWDGKNASGKLMPDGTYWLKVSAVDNQKRKSSVRSQSVVIDTKVLFGGVSLGQTLFKMDGTAKANFKMNVKEPIFVSAYVKTDKGVVSRQLLRNQKYSNGSYTINWDGKDNKNLFVNEGSYYYTVEIADPCGNKMIVNTGAFKLEDWRKPTIQAPNDLYYIQQEVLNIPYVLSKAGKVTIGVYQGSTLVRTILSESQQGPGSKTATWDGKDETGNYLADGQYEIQMTVVDAHGQQASATSRLYVDLTNIEAPSVVWFYKDDGSEIHFRLSAPAAVTAEILDEYGEKVRTIWSDQQLNGGLQTLRWDGLNDNGENVFFDDGSVYTFRITARFASGATETAQGEINNDADPSWLVSHMYSFATDVYDNRTALNLSIQVREAATMTLYVYNAYDGTYVDQKTYSLKANTENKIAYTKKDKYEDYLYLLEYKDRLGNVYYYAIDETEEGYYIAPNRLQRETDPKRL</sequence>
<evidence type="ECO:0000313" key="2">
    <source>
        <dbReference type="EMBL" id="MFC0297341.1"/>
    </source>
</evidence>
<feature type="domain" description="FlgD/Vpr Ig-like" evidence="1">
    <location>
        <begin position="101"/>
        <end position="170"/>
    </location>
</feature>
<evidence type="ECO:0000313" key="3">
    <source>
        <dbReference type="Proteomes" id="UP001589785"/>
    </source>
</evidence>
<dbReference type="RefSeq" id="WP_382377111.1">
    <property type="nucleotide sequence ID" value="NZ_JBHLVN010000033.1"/>
</dbReference>
<dbReference type="InterPro" id="IPR025965">
    <property type="entry name" value="FlgD/Vpr_Ig-like"/>
</dbReference>
<feature type="domain" description="FlgD/Vpr Ig-like" evidence="1">
    <location>
        <begin position="405"/>
        <end position="475"/>
    </location>
</feature>
<proteinExistence type="predicted"/>
<dbReference type="Pfam" id="PF13860">
    <property type="entry name" value="FlgD_ig"/>
    <property type="match status" value="4"/>
</dbReference>
<feature type="domain" description="FlgD/Vpr Ig-like" evidence="1">
    <location>
        <begin position="317"/>
        <end position="374"/>
    </location>
</feature>